<dbReference type="PANTHER" id="PTHR38045:SF1">
    <property type="entry name" value="HEPARINASE II_III-LIKE PROTEIN"/>
    <property type="match status" value="1"/>
</dbReference>
<evidence type="ECO:0000313" key="6">
    <source>
        <dbReference type="Proteomes" id="UP001596052"/>
    </source>
</evidence>
<dbReference type="InterPro" id="IPR012480">
    <property type="entry name" value="Hepar_II_III_C"/>
</dbReference>
<evidence type="ECO:0000259" key="4">
    <source>
        <dbReference type="Pfam" id="PF07940"/>
    </source>
</evidence>
<keyword evidence="6" id="KW-1185">Reference proteome</keyword>
<feature type="chain" id="PRO_5047264762" evidence="3">
    <location>
        <begin position="24"/>
        <end position="776"/>
    </location>
</feature>
<feature type="region of interest" description="Disordered" evidence="2">
    <location>
        <begin position="308"/>
        <end position="342"/>
    </location>
</feature>
<dbReference type="EMBL" id="JBHSMQ010000013">
    <property type="protein sequence ID" value="MFC5457862.1"/>
    <property type="molecule type" value="Genomic_DNA"/>
</dbReference>
<dbReference type="Gene3D" id="1.50.10.100">
    <property type="entry name" value="Chondroitin AC/alginate lyase"/>
    <property type="match status" value="1"/>
</dbReference>
<feature type="region of interest" description="Disordered" evidence="2">
    <location>
        <begin position="96"/>
        <end position="128"/>
    </location>
</feature>
<dbReference type="Pfam" id="PF07940">
    <property type="entry name" value="Hepar_II_III_C"/>
    <property type="match status" value="1"/>
</dbReference>
<gene>
    <name evidence="5" type="ORF">ACFQDI_23535</name>
</gene>
<comment type="subcellular location">
    <subcellularLocation>
        <location evidence="1">Cell envelope</location>
    </subcellularLocation>
</comment>
<name>A0ABW0KYS2_9BACT</name>
<organism evidence="5 6">
    <name type="scientific">Prosthecobacter fluviatilis</name>
    <dbReference type="NCBI Taxonomy" id="445931"/>
    <lineage>
        <taxon>Bacteria</taxon>
        <taxon>Pseudomonadati</taxon>
        <taxon>Verrucomicrobiota</taxon>
        <taxon>Verrucomicrobiia</taxon>
        <taxon>Verrucomicrobiales</taxon>
        <taxon>Verrucomicrobiaceae</taxon>
        <taxon>Prosthecobacter</taxon>
    </lineage>
</organism>
<dbReference type="Gene3D" id="2.30.30.700">
    <property type="entry name" value="SLA1 homology domain 1"/>
    <property type="match status" value="1"/>
</dbReference>
<evidence type="ECO:0000313" key="5">
    <source>
        <dbReference type="EMBL" id="MFC5457862.1"/>
    </source>
</evidence>
<keyword evidence="3" id="KW-0732">Signal</keyword>
<sequence length="776" mass="80969">MKTASRFFSLASICLLAASGASAQLAEEFHVWTNTAGKQVEATLVSVDPVAKTVKIKTKDGREFDVAIANLSPADFTYAKARYAAMQAAPPAAAMAPAAPAGTPPATPPAAPPAAAAKATAAKKPAPPRPAITVVPVSKFKAPSANDYLSGIAKVRPRLIHNAAGWAALKGQLAADPVLAKMMESMKASGEDLLLDPELTRINGDTGGEGPKAVYRIGLLGALHYCDGDLKWQDKGTKELLALADKVSFRDWHPELIDNVTDMVVATVLGYDWFRAGLNAEQAATVRTCLAEKGIGALIAHLEGEEIPESAKGTSGGQSGTKAKAPPAKAPAKPQAKPDTGKLLPDSKQMAAATALLLSAICLVDEEPGVAKKAADAAAKVFGKGIVRFAPAGVWPEGLQAGETVMDYVAMLSQSLKSAAGKDLNISLLEGIPQFAVARMHLMGPTGQIFNFGDTKGAVSLRPWVTTWLCGIAGNPGIRAVAAAGKQPVTSAYFGQVGNFIYYNPHAAGDGTADSMDYAQPGGFVATSRSGWEKADYFVAVKGGDNEDTTAQLDIGSFVLDAGGERWGIELGAEQDKAPGFEVKPGADRTKRFALYIENTLGQNTLSIDGNQQDQDAKASVLLGYSTPERGTAVVDMTKAYSKPAKDVHRGIMVVRGTKPYVVLQDDLVMKNTGSITWSMHTKAEISASGTSAKLTQGGKTLVATIVSPANATFSSAEPPEAATEQSRDLVREKVHVLKASVDGAKGPQSLCITFALDEAATHTATPVATWGAPKK</sequence>
<feature type="compositionally biased region" description="Low complexity" evidence="2">
    <location>
        <begin position="322"/>
        <end position="338"/>
    </location>
</feature>
<dbReference type="Gene3D" id="2.70.98.70">
    <property type="match status" value="1"/>
</dbReference>
<dbReference type="RefSeq" id="WP_377171624.1">
    <property type="nucleotide sequence ID" value="NZ_JBHSMQ010000013.1"/>
</dbReference>
<feature type="compositionally biased region" description="Pro residues" evidence="2">
    <location>
        <begin position="102"/>
        <end position="112"/>
    </location>
</feature>
<protein>
    <submittedName>
        <fullName evidence="5">Heparinase II/III family protein</fullName>
    </submittedName>
</protein>
<dbReference type="PANTHER" id="PTHR38045">
    <property type="entry name" value="CHROMOSOME 1, WHOLE GENOME SHOTGUN SEQUENCE"/>
    <property type="match status" value="1"/>
</dbReference>
<dbReference type="InterPro" id="IPR008929">
    <property type="entry name" value="Chondroitin_lyas"/>
</dbReference>
<dbReference type="Proteomes" id="UP001596052">
    <property type="component" value="Unassembled WGS sequence"/>
</dbReference>
<proteinExistence type="predicted"/>
<evidence type="ECO:0000256" key="2">
    <source>
        <dbReference type="SAM" id="MobiDB-lite"/>
    </source>
</evidence>
<evidence type="ECO:0000256" key="1">
    <source>
        <dbReference type="ARBA" id="ARBA00004196"/>
    </source>
</evidence>
<comment type="caution">
    <text evidence="5">The sequence shown here is derived from an EMBL/GenBank/DDBJ whole genome shotgun (WGS) entry which is preliminary data.</text>
</comment>
<feature type="compositionally biased region" description="Low complexity" evidence="2">
    <location>
        <begin position="113"/>
        <end position="124"/>
    </location>
</feature>
<evidence type="ECO:0000256" key="3">
    <source>
        <dbReference type="SAM" id="SignalP"/>
    </source>
</evidence>
<feature type="signal peptide" evidence="3">
    <location>
        <begin position="1"/>
        <end position="23"/>
    </location>
</feature>
<dbReference type="SUPFAM" id="SSF48230">
    <property type="entry name" value="Chondroitin AC/alginate lyase"/>
    <property type="match status" value="1"/>
</dbReference>
<accession>A0ABW0KYS2</accession>
<reference evidence="6" key="1">
    <citation type="journal article" date="2019" name="Int. J. Syst. Evol. Microbiol.">
        <title>The Global Catalogue of Microorganisms (GCM) 10K type strain sequencing project: providing services to taxonomists for standard genome sequencing and annotation.</title>
        <authorList>
            <consortium name="The Broad Institute Genomics Platform"/>
            <consortium name="The Broad Institute Genome Sequencing Center for Infectious Disease"/>
            <person name="Wu L."/>
            <person name="Ma J."/>
        </authorList>
    </citation>
    <scope>NUCLEOTIDE SEQUENCE [LARGE SCALE GENOMIC DNA]</scope>
    <source>
        <strain evidence="6">CGMCC 4.1469</strain>
    </source>
</reference>
<feature type="domain" description="Heparinase II/III-like C-terminal" evidence="4">
    <location>
        <begin position="535"/>
        <end position="700"/>
    </location>
</feature>